<dbReference type="Gene3D" id="3.40.630.30">
    <property type="match status" value="1"/>
</dbReference>
<gene>
    <name evidence="2" type="ORF">AUP42_08345</name>
</gene>
<proteinExistence type="predicted"/>
<dbReference type="GO" id="GO:0016747">
    <property type="term" value="F:acyltransferase activity, transferring groups other than amino-acyl groups"/>
    <property type="evidence" value="ECO:0007669"/>
    <property type="project" value="InterPro"/>
</dbReference>
<reference evidence="2 3" key="1">
    <citation type="submission" date="2015-12" db="EMBL/GenBank/DDBJ databases">
        <title>Genome sequence of Thalassospira lucentensis MCCC 1A02072.</title>
        <authorList>
            <person name="Lu L."/>
            <person name="Lai Q."/>
            <person name="Shao Z."/>
            <person name="Qian P."/>
        </authorList>
    </citation>
    <scope>NUCLEOTIDE SEQUENCE [LARGE SCALE GENOMIC DNA]</scope>
    <source>
        <strain evidence="2 3">MCCC 1A02072</strain>
    </source>
</reference>
<feature type="domain" description="N-acetyltransferase" evidence="1">
    <location>
        <begin position="2"/>
        <end position="166"/>
    </location>
</feature>
<dbReference type="EMBL" id="LPVY01000025">
    <property type="protein sequence ID" value="KZB60553.1"/>
    <property type="molecule type" value="Genomic_DNA"/>
</dbReference>
<dbReference type="InterPro" id="IPR000182">
    <property type="entry name" value="GNAT_dom"/>
</dbReference>
<protein>
    <recommendedName>
        <fullName evidence="1">N-acetyltransferase domain-containing protein</fullName>
    </recommendedName>
</protein>
<evidence type="ECO:0000313" key="3">
    <source>
        <dbReference type="Proteomes" id="UP000076335"/>
    </source>
</evidence>
<sequence length="223" mass="24182">MSTLTRLDPSHLPAIIALHHRVVADLPPGNAATETDQFFADHLDACGQIFGVFDDDRLMAYCVLGLPRDGDPNFGTDHHLPPDLLGQVAHIDGVAVDPNWRGQGWQRKMVEYRIEMARKFGRTIALSTVAPTNFPSLISTVSTGLAIHGLIAKFGGNRFLLRRDIGPDQDAKSARAPDTAIWCASDDLATCRKLLDDGFIGQFCQSSGRGTAPRIGWAPLPSA</sequence>
<dbReference type="SUPFAM" id="SSF55729">
    <property type="entry name" value="Acyl-CoA N-acyltransferases (Nat)"/>
    <property type="match status" value="1"/>
</dbReference>
<dbReference type="PROSITE" id="PS51186">
    <property type="entry name" value="GNAT"/>
    <property type="match status" value="1"/>
</dbReference>
<dbReference type="Pfam" id="PF00583">
    <property type="entry name" value="Acetyltransf_1"/>
    <property type="match status" value="1"/>
</dbReference>
<dbReference type="InterPro" id="IPR016181">
    <property type="entry name" value="Acyl_CoA_acyltransferase"/>
</dbReference>
<dbReference type="CDD" id="cd04301">
    <property type="entry name" value="NAT_SF"/>
    <property type="match status" value="1"/>
</dbReference>
<dbReference type="Proteomes" id="UP000076335">
    <property type="component" value="Unassembled WGS sequence"/>
</dbReference>
<dbReference type="OrthoDB" id="7348753at2"/>
<accession>A0A154L1X5</accession>
<dbReference type="AlphaFoldDB" id="A0A154L1X5"/>
<dbReference type="RefSeq" id="WP_062953547.1">
    <property type="nucleotide sequence ID" value="NZ_LPVY01000025.1"/>
</dbReference>
<organism evidence="2 3">
    <name type="scientific">Thalassospira lucentensis</name>
    <dbReference type="NCBI Taxonomy" id="168935"/>
    <lineage>
        <taxon>Bacteria</taxon>
        <taxon>Pseudomonadati</taxon>
        <taxon>Pseudomonadota</taxon>
        <taxon>Alphaproteobacteria</taxon>
        <taxon>Rhodospirillales</taxon>
        <taxon>Thalassospiraceae</taxon>
        <taxon>Thalassospira</taxon>
    </lineage>
</organism>
<evidence type="ECO:0000313" key="2">
    <source>
        <dbReference type="EMBL" id="KZB60553.1"/>
    </source>
</evidence>
<name>A0A154L1X5_9PROT</name>
<comment type="caution">
    <text evidence="2">The sequence shown here is derived from an EMBL/GenBank/DDBJ whole genome shotgun (WGS) entry which is preliminary data.</text>
</comment>
<evidence type="ECO:0000259" key="1">
    <source>
        <dbReference type="PROSITE" id="PS51186"/>
    </source>
</evidence>